<gene>
    <name evidence="2" type="ORF">G4H13_39945</name>
</gene>
<evidence type="ECO:0000313" key="2">
    <source>
        <dbReference type="EMBL" id="NEW76367.1"/>
    </source>
</evidence>
<sequence length="205" mass="22346">MFGPESDGAPSPCQVHSRRSASSESRQRAAISPARLDRMDETYEMRAIAPAVLKQLRITDDAGNAPRLVVEDEEGGNPLRCCLGRSRPHETIALVSYAPLRRWARETGATPGPYSEVGPVFIHPEECDGWTGPGIADGIRGQRRVLRAYTAEGNILGGRLLNDLLNDGEPTIEEGLAELYGDPRVAAVHVRAVEFGCFLAETRRV</sequence>
<organism evidence="2 3">
    <name type="scientific">Streptomyces rhizosphaericus</name>
    <dbReference type="NCBI Taxonomy" id="114699"/>
    <lineage>
        <taxon>Bacteria</taxon>
        <taxon>Bacillati</taxon>
        <taxon>Actinomycetota</taxon>
        <taxon>Actinomycetes</taxon>
        <taxon>Kitasatosporales</taxon>
        <taxon>Streptomycetaceae</taxon>
        <taxon>Streptomyces</taxon>
        <taxon>Streptomyces violaceusniger group</taxon>
    </lineage>
</organism>
<dbReference type="Pfam" id="PF06718">
    <property type="entry name" value="DUF1203"/>
    <property type="match status" value="1"/>
</dbReference>
<feature type="compositionally biased region" description="Low complexity" evidence="1">
    <location>
        <begin position="20"/>
        <end position="32"/>
    </location>
</feature>
<dbReference type="InterPro" id="IPR009593">
    <property type="entry name" value="DUF1203"/>
</dbReference>
<accession>A0A6G4AV70</accession>
<protein>
    <submittedName>
        <fullName evidence="2">DUF1203 domain-containing protein</fullName>
    </submittedName>
</protein>
<name>A0A6G4AV70_9ACTN</name>
<dbReference type="EMBL" id="JAAIKT010000080">
    <property type="protein sequence ID" value="NEW76367.1"/>
    <property type="molecule type" value="Genomic_DNA"/>
</dbReference>
<feature type="region of interest" description="Disordered" evidence="1">
    <location>
        <begin position="1"/>
        <end position="35"/>
    </location>
</feature>
<evidence type="ECO:0000256" key="1">
    <source>
        <dbReference type="SAM" id="MobiDB-lite"/>
    </source>
</evidence>
<dbReference type="Proteomes" id="UP000476310">
    <property type="component" value="Unassembled WGS sequence"/>
</dbReference>
<evidence type="ECO:0000313" key="3">
    <source>
        <dbReference type="Proteomes" id="UP000476310"/>
    </source>
</evidence>
<keyword evidence="3" id="KW-1185">Reference proteome</keyword>
<dbReference type="AlphaFoldDB" id="A0A6G4AV70"/>
<reference evidence="2" key="1">
    <citation type="submission" date="2020-02" db="EMBL/GenBank/DDBJ databases">
        <title>A new Streptomyces sp. for controlling soil-borne diseases.</title>
        <authorList>
            <person name="Li X."/>
            <person name="Tian Y."/>
            <person name="Gao K."/>
        </authorList>
    </citation>
    <scope>NUCLEOTIDE SEQUENCE [LARGE SCALE GENOMIC DNA]</scope>
    <source>
        <strain evidence="2">0250</strain>
    </source>
</reference>
<proteinExistence type="predicted"/>
<comment type="caution">
    <text evidence="2">The sequence shown here is derived from an EMBL/GenBank/DDBJ whole genome shotgun (WGS) entry which is preliminary data.</text>
</comment>